<feature type="signal peptide" evidence="1">
    <location>
        <begin position="1"/>
        <end position="21"/>
    </location>
</feature>
<dbReference type="AlphaFoldDB" id="A0A934VH47"/>
<evidence type="ECO:0000313" key="3">
    <source>
        <dbReference type="Proteomes" id="UP000658278"/>
    </source>
</evidence>
<reference evidence="2" key="1">
    <citation type="submission" date="2021-01" db="EMBL/GenBank/DDBJ databases">
        <title>Modified the classification status of verrucomicrobia.</title>
        <authorList>
            <person name="Feng X."/>
        </authorList>
    </citation>
    <scope>NUCLEOTIDE SEQUENCE</scope>
    <source>
        <strain evidence="2">KCTC 22201</strain>
    </source>
</reference>
<dbReference type="Proteomes" id="UP000658278">
    <property type="component" value="Unassembled WGS sequence"/>
</dbReference>
<comment type="caution">
    <text evidence="2">The sequence shown here is derived from an EMBL/GenBank/DDBJ whole genome shotgun (WGS) entry which is preliminary data.</text>
</comment>
<evidence type="ECO:0000313" key="2">
    <source>
        <dbReference type="EMBL" id="MBK1828706.1"/>
    </source>
</evidence>
<protein>
    <submittedName>
        <fullName evidence="2">Uncharacterized protein</fullName>
    </submittedName>
</protein>
<dbReference type="EMBL" id="JAENII010000016">
    <property type="protein sequence ID" value="MBK1828706.1"/>
    <property type="molecule type" value="Genomic_DNA"/>
</dbReference>
<name>A0A934VH47_9BACT</name>
<sequence>MKIPHSPSLSVLLLTSSSAFSQAVYNYTGIEHNNEASRWNVASNWDEVGSPGDLLNGTSFNDDDVRIRNNRVSNHNVRLQVDAGEISKLAVGGQTATGSTLPTELHLREDTAALRVAELVTIGGLSFDGGSDLAGAIALNRGSSTLTVRDVVSGSNHGANFITVTPDDQTATPTVFISGNMDTAGVRADATDAFAIDYIVNRTDGFVLNGSAPQTLNVEVLQVLVNGSPFGNASGIPNHAVTYTLGDGDRVNGLFSQVAKVNNSSRHYEGTLRVVGGATCVIRGGGAMQLGVTANSSTTNNDTASAKGSLEVGNAVGPGTVIIGGQLQVGRQEENNGTNTQLARGAVVVDHPASRLACDSLVLGDVAGDPLNTSGRSDGVLTIDDGTVTVGVAQVDFPEANINGGSLFIAGAAVDDTDFSAVGIVNLNGGILQVTGGNTEVGRGGQGFFNINGGRFDQLSSNLVIGQSTTSRLSDGTVVMAGGDVNIGNFDGTADSDININADGGTFLQFAGTVDVESDINMAEDFKPCAYRISGGTLIVGENVLARGGTGLDALEVSGAADVVIGGRVFFNSTNNLLKMTGAACSLAIQGIGQTGAEVLDLGSATATLEFEFVDGSVSPVRVEAAAGNLIDLRNCQLALGGDLPESGSHLLLENVNGCYYLGNFAGLGEGETVELGDYVYAISYLGGDGDDVELTKVGDVDFDGDDIPKWYEEANGLSDNDAGDAATDPDGDGMDALSEYMFGTAENDRASTFFLEVASIDETTITFRFGPRMSGRVLTLRGMPGLAGYSGPSVVFGPSDQSIAVQEFTLPITHSRNFYRIEATLP</sequence>
<accession>A0A934VH47</accession>
<organism evidence="2 3">
    <name type="scientific">Haloferula rosea</name>
    <dbReference type="NCBI Taxonomy" id="490093"/>
    <lineage>
        <taxon>Bacteria</taxon>
        <taxon>Pseudomonadati</taxon>
        <taxon>Verrucomicrobiota</taxon>
        <taxon>Verrucomicrobiia</taxon>
        <taxon>Verrucomicrobiales</taxon>
        <taxon>Verrucomicrobiaceae</taxon>
        <taxon>Haloferula</taxon>
    </lineage>
</organism>
<proteinExistence type="predicted"/>
<dbReference type="RefSeq" id="WP_200282656.1">
    <property type="nucleotide sequence ID" value="NZ_JAENII010000016.1"/>
</dbReference>
<evidence type="ECO:0000256" key="1">
    <source>
        <dbReference type="SAM" id="SignalP"/>
    </source>
</evidence>
<keyword evidence="3" id="KW-1185">Reference proteome</keyword>
<gene>
    <name evidence="2" type="ORF">JIN81_16855</name>
</gene>
<feature type="chain" id="PRO_5037037559" evidence="1">
    <location>
        <begin position="22"/>
        <end position="827"/>
    </location>
</feature>
<keyword evidence="1" id="KW-0732">Signal</keyword>